<dbReference type="EMBL" id="MU006384">
    <property type="protein sequence ID" value="KAF2844382.1"/>
    <property type="molecule type" value="Genomic_DNA"/>
</dbReference>
<sequence>MTPTASQQHISYSSHSIPVASRSVVALHCVSMYLPTELWDSIFKYLDLPDLKECRLVNIEFRCVATPLVFETVSFSFTKPRVRTFDYIGAREPLARSVKTIILRQGPDRGYRAFSSRESWERNLRCTDVVGSDNASGDDHTMASKKWANMTSAEREALYNEYEKDRSTLRLDKDDFLRTVVRSLERMSNLLTFWHEPTKYDEMDWKCEWRGLRFRQDDDDDDDDYDHESWAYSQEIEHDIDSLHTALFLQALGSMQSPRSLETISFEIHGPGFWTPARLRHLWEGYGHLKIRRLREKYQDAVIADQVLDEGVDDTAIEDYSTQLNTLQSIFGRVESIDISVVESYSVRSLDTIAEPLSRFLRLGKNLKDVRLVYGNFHTYYKESYSELSEYRNNYQNLLAQLAIKRLWPAVVTLQISIATDTSTLLDFLEAIASTLRTLWLDSVTLLPGDSERGTWESVLPCIPGTLSKIERLLLDDLNDFRTDGSTRKLFHSSSWKCKDCYEEYKNIIVRDVLCERKVRHSLEQDMSSDCEHQ</sequence>
<gene>
    <name evidence="1" type="ORF">T440DRAFT_473430</name>
</gene>
<dbReference type="OrthoDB" id="3739674at2759"/>
<organism evidence="1 2">
    <name type="scientific">Plenodomus tracheiphilus IPT5</name>
    <dbReference type="NCBI Taxonomy" id="1408161"/>
    <lineage>
        <taxon>Eukaryota</taxon>
        <taxon>Fungi</taxon>
        <taxon>Dikarya</taxon>
        <taxon>Ascomycota</taxon>
        <taxon>Pezizomycotina</taxon>
        <taxon>Dothideomycetes</taxon>
        <taxon>Pleosporomycetidae</taxon>
        <taxon>Pleosporales</taxon>
        <taxon>Pleosporineae</taxon>
        <taxon>Leptosphaeriaceae</taxon>
        <taxon>Plenodomus</taxon>
    </lineage>
</organism>
<keyword evidence="2" id="KW-1185">Reference proteome</keyword>
<proteinExistence type="predicted"/>
<evidence type="ECO:0000313" key="1">
    <source>
        <dbReference type="EMBL" id="KAF2844382.1"/>
    </source>
</evidence>
<dbReference type="SUPFAM" id="SSF81383">
    <property type="entry name" value="F-box domain"/>
    <property type="match status" value="1"/>
</dbReference>
<evidence type="ECO:0000313" key="2">
    <source>
        <dbReference type="Proteomes" id="UP000799423"/>
    </source>
</evidence>
<evidence type="ECO:0008006" key="3">
    <source>
        <dbReference type="Google" id="ProtNLM"/>
    </source>
</evidence>
<dbReference type="AlphaFoldDB" id="A0A6A7AMW9"/>
<reference evidence="1" key="1">
    <citation type="submission" date="2020-01" db="EMBL/GenBank/DDBJ databases">
        <authorList>
            <consortium name="DOE Joint Genome Institute"/>
            <person name="Haridas S."/>
            <person name="Albert R."/>
            <person name="Binder M."/>
            <person name="Bloem J."/>
            <person name="Labutti K."/>
            <person name="Salamov A."/>
            <person name="Andreopoulos B."/>
            <person name="Baker S.E."/>
            <person name="Barry K."/>
            <person name="Bills G."/>
            <person name="Bluhm B.H."/>
            <person name="Cannon C."/>
            <person name="Castanera R."/>
            <person name="Culley D.E."/>
            <person name="Daum C."/>
            <person name="Ezra D."/>
            <person name="Gonzalez J.B."/>
            <person name="Henrissat B."/>
            <person name="Kuo A."/>
            <person name="Liang C."/>
            <person name="Lipzen A."/>
            <person name="Lutzoni F."/>
            <person name="Magnuson J."/>
            <person name="Mondo S."/>
            <person name="Nolan M."/>
            <person name="Ohm R."/>
            <person name="Pangilinan J."/>
            <person name="Park H.-J."/>
            <person name="Ramirez L."/>
            <person name="Alfaro M."/>
            <person name="Sun H."/>
            <person name="Tritt A."/>
            <person name="Yoshinaga Y."/>
            <person name="Zwiers L.-H."/>
            <person name="Turgeon B.G."/>
            <person name="Goodwin S.B."/>
            <person name="Spatafora J.W."/>
            <person name="Crous P.W."/>
            <person name="Grigoriev I.V."/>
        </authorList>
    </citation>
    <scope>NUCLEOTIDE SEQUENCE</scope>
    <source>
        <strain evidence="1">IPT5</strain>
    </source>
</reference>
<dbReference type="InterPro" id="IPR036047">
    <property type="entry name" value="F-box-like_dom_sf"/>
</dbReference>
<name>A0A6A7AMW9_9PLEO</name>
<protein>
    <recommendedName>
        <fullName evidence="3">F-box domain-containing protein</fullName>
    </recommendedName>
</protein>
<dbReference type="CDD" id="cd09917">
    <property type="entry name" value="F-box_SF"/>
    <property type="match status" value="1"/>
</dbReference>
<dbReference type="Proteomes" id="UP000799423">
    <property type="component" value="Unassembled WGS sequence"/>
</dbReference>
<accession>A0A6A7AMW9</accession>